<sequence>MSKIVIASTLALAFGISAANANPAHHPATGADTNAGSMMQSGMMTGPMMGGSMMNGMMNPDMMVIMLDADGDGSLSLAEFQGMHERMFGYLDKNGDGMLDAAEMQDHHAGAMAHGNDSE</sequence>
<dbReference type="InterPro" id="IPR018247">
    <property type="entry name" value="EF_Hand_1_Ca_BS"/>
</dbReference>
<feature type="domain" description="EF-hand" evidence="2">
    <location>
        <begin position="79"/>
        <end position="114"/>
    </location>
</feature>
<dbReference type="Gene3D" id="1.10.238.10">
    <property type="entry name" value="EF-hand"/>
    <property type="match status" value="1"/>
</dbReference>
<evidence type="ECO:0000256" key="1">
    <source>
        <dbReference type="SAM" id="SignalP"/>
    </source>
</evidence>
<comment type="caution">
    <text evidence="3">The sequence shown here is derived from an EMBL/GenBank/DDBJ whole genome shotgun (WGS) entry which is preliminary data.</text>
</comment>
<keyword evidence="4" id="KW-1185">Reference proteome</keyword>
<dbReference type="RefSeq" id="WP_354435595.1">
    <property type="nucleotide sequence ID" value="NZ_JBEPLY010000016.1"/>
</dbReference>
<organism evidence="3 4">
    <name type="scientific">Martelella mangrovi</name>
    <dbReference type="NCBI Taxonomy" id="1397477"/>
    <lineage>
        <taxon>Bacteria</taxon>
        <taxon>Pseudomonadati</taxon>
        <taxon>Pseudomonadota</taxon>
        <taxon>Alphaproteobacteria</taxon>
        <taxon>Hyphomicrobiales</taxon>
        <taxon>Aurantimonadaceae</taxon>
        <taxon>Martelella</taxon>
    </lineage>
</organism>
<accession>A0ABV2IHV8</accession>
<dbReference type="InterPro" id="IPR011992">
    <property type="entry name" value="EF-hand-dom_pair"/>
</dbReference>
<dbReference type="PROSITE" id="PS00018">
    <property type="entry name" value="EF_HAND_1"/>
    <property type="match status" value="1"/>
</dbReference>
<proteinExistence type="predicted"/>
<dbReference type="SUPFAM" id="SSF47473">
    <property type="entry name" value="EF-hand"/>
    <property type="match status" value="1"/>
</dbReference>
<dbReference type="Proteomes" id="UP001549164">
    <property type="component" value="Unassembled WGS sequence"/>
</dbReference>
<keyword evidence="1" id="KW-0732">Signal</keyword>
<evidence type="ECO:0000313" key="4">
    <source>
        <dbReference type="Proteomes" id="UP001549164"/>
    </source>
</evidence>
<feature type="signal peptide" evidence="1">
    <location>
        <begin position="1"/>
        <end position="21"/>
    </location>
</feature>
<protein>
    <recommendedName>
        <fullName evidence="2">EF-hand domain-containing protein</fullName>
    </recommendedName>
</protein>
<evidence type="ECO:0000313" key="3">
    <source>
        <dbReference type="EMBL" id="MET3601787.1"/>
    </source>
</evidence>
<dbReference type="EMBL" id="JBEPLY010000016">
    <property type="protein sequence ID" value="MET3601787.1"/>
    <property type="molecule type" value="Genomic_DNA"/>
</dbReference>
<evidence type="ECO:0000259" key="2">
    <source>
        <dbReference type="PROSITE" id="PS50222"/>
    </source>
</evidence>
<dbReference type="InterPro" id="IPR002048">
    <property type="entry name" value="EF_hand_dom"/>
</dbReference>
<name>A0ABV2IHV8_9HYPH</name>
<reference evidence="3 4" key="1">
    <citation type="submission" date="2024-06" db="EMBL/GenBank/DDBJ databases">
        <title>Genomic Encyclopedia of Type Strains, Phase IV (KMG-IV): sequencing the most valuable type-strain genomes for metagenomic binning, comparative biology and taxonomic classification.</title>
        <authorList>
            <person name="Goeker M."/>
        </authorList>
    </citation>
    <scope>NUCLEOTIDE SEQUENCE [LARGE SCALE GENOMIC DNA]</scope>
    <source>
        <strain evidence="3 4">DSM 28102</strain>
    </source>
</reference>
<dbReference type="Pfam" id="PF13202">
    <property type="entry name" value="EF-hand_5"/>
    <property type="match status" value="2"/>
</dbReference>
<feature type="chain" id="PRO_5045611016" description="EF-hand domain-containing protein" evidence="1">
    <location>
        <begin position="22"/>
        <end position="119"/>
    </location>
</feature>
<gene>
    <name evidence="3" type="ORF">ABID12_003749</name>
</gene>
<dbReference type="PROSITE" id="PS50222">
    <property type="entry name" value="EF_HAND_2"/>
    <property type="match status" value="1"/>
</dbReference>